<evidence type="ECO:0000256" key="1">
    <source>
        <dbReference type="SAM" id="MobiDB-lite"/>
    </source>
</evidence>
<feature type="compositionally biased region" description="Low complexity" evidence="1">
    <location>
        <begin position="357"/>
        <end position="368"/>
    </location>
</feature>
<dbReference type="SUPFAM" id="SSF52540">
    <property type="entry name" value="P-loop containing nucleoside triphosphate hydrolases"/>
    <property type="match status" value="1"/>
</dbReference>
<feature type="compositionally biased region" description="Basic and acidic residues" evidence="1">
    <location>
        <begin position="369"/>
        <end position="382"/>
    </location>
</feature>
<dbReference type="GO" id="GO:0006281">
    <property type="term" value="P:DNA repair"/>
    <property type="evidence" value="ECO:0007669"/>
    <property type="project" value="TreeGrafter"/>
</dbReference>
<dbReference type="GO" id="GO:0003690">
    <property type="term" value="F:double-stranded DNA binding"/>
    <property type="evidence" value="ECO:0007669"/>
    <property type="project" value="TreeGrafter"/>
</dbReference>
<dbReference type="OrthoDB" id="3512845at2759"/>
<protein>
    <submittedName>
        <fullName evidence="2">AAA domain-containing protein</fullName>
    </submittedName>
</protein>
<dbReference type="GO" id="GO:0046404">
    <property type="term" value="F:ATP-dependent polydeoxyribonucleotide 5'-hydroxyl-kinase activity"/>
    <property type="evidence" value="ECO:0007669"/>
    <property type="project" value="TreeGrafter"/>
</dbReference>
<dbReference type="PANTHER" id="PTHR12083">
    <property type="entry name" value="BIFUNCTIONAL POLYNUCLEOTIDE PHOSPHATASE/KINASE"/>
    <property type="match status" value="1"/>
</dbReference>
<feature type="region of interest" description="Disordered" evidence="1">
    <location>
        <begin position="263"/>
        <end position="382"/>
    </location>
</feature>
<reference evidence="2" key="1">
    <citation type="submission" date="2019-01" db="EMBL/GenBank/DDBJ databases">
        <title>Draft genome sequences of three monokaryotic isolates of the white-rot basidiomycete fungus Dichomitus squalens.</title>
        <authorList>
            <consortium name="DOE Joint Genome Institute"/>
            <person name="Lopez S.C."/>
            <person name="Andreopoulos B."/>
            <person name="Pangilinan J."/>
            <person name="Lipzen A."/>
            <person name="Riley R."/>
            <person name="Ahrendt S."/>
            <person name="Ng V."/>
            <person name="Barry K."/>
            <person name="Daum C."/>
            <person name="Grigoriev I.V."/>
            <person name="Hilden K.S."/>
            <person name="Makela M.R."/>
            <person name="de Vries R.P."/>
        </authorList>
    </citation>
    <scope>NUCLEOTIDE SEQUENCE [LARGE SCALE GENOMIC DNA]</scope>
    <source>
        <strain evidence="2">OM18370.1</strain>
    </source>
</reference>
<dbReference type="EMBL" id="ML143413">
    <property type="protein sequence ID" value="TBU29460.1"/>
    <property type="molecule type" value="Genomic_DNA"/>
</dbReference>
<dbReference type="Proteomes" id="UP000292957">
    <property type="component" value="Unassembled WGS sequence"/>
</dbReference>
<feature type="compositionally biased region" description="Basic and acidic residues" evidence="1">
    <location>
        <begin position="281"/>
        <end position="290"/>
    </location>
</feature>
<accession>A0A4Q9MNZ8</accession>
<feature type="compositionally biased region" description="Polar residues" evidence="1">
    <location>
        <begin position="341"/>
        <end position="356"/>
    </location>
</feature>
<organism evidence="2">
    <name type="scientific">Dichomitus squalens</name>
    <dbReference type="NCBI Taxonomy" id="114155"/>
    <lineage>
        <taxon>Eukaryota</taxon>
        <taxon>Fungi</taxon>
        <taxon>Dikarya</taxon>
        <taxon>Basidiomycota</taxon>
        <taxon>Agaricomycotina</taxon>
        <taxon>Agaricomycetes</taxon>
        <taxon>Polyporales</taxon>
        <taxon>Polyporaceae</taxon>
        <taxon>Dichomitus</taxon>
    </lineage>
</organism>
<feature type="compositionally biased region" description="Gly residues" evidence="1">
    <location>
        <begin position="267"/>
        <end position="279"/>
    </location>
</feature>
<dbReference type="AlphaFoldDB" id="A0A4Q9MNZ8"/>
<dbReference type="PANTHER" id="PTHR12083:SF9">
    <property type="entry name" value="BIFUNCTIONAL POLYNUCLEOTIDE PHOSPHATASE_KINASE"/>
    <property type="match status" value="1"/>
</dbReference>
<feature type="compositionally biased region" description="Low complexity" evidence="1">
    <location>
        <begin position="311"/>
        <end position="322"/>
    </location>
</feature>
<evidence type="ECO:0000313" key="2">
    <source>
        <dbReference type="EMBL" id="TBU29460.1"/>
    </source>
</evidence>
<dbReference type="InterPro" id="IPR027417">
    <property type="entry name" value="P-loop_NTPase"/>
</dbReference>
<sequence>MSSPNLDGPAPSVSAADHAGSLVFGGQTISDTPNTDILAQLQAQSRAEDQGEQIAHTGTTGEIGLMSALKSAGLAEDEYVNRDVLPSGQNVVLMLVGLIASGKTTFSQALERHFPKFRRCSQDDLGDRRSVEALVRRSLGEGLSVVIDRANFDESQRSTWINIAREFPGTAAWIIVFDTPYEVCAARLAERKDHPTITTPELGLQVLERFKLLYRSPSPHEGYSRILYLKPDDLPPPSELTAKDVRDTMRRLRNAPEVVWTDPPTGFGYGGCGARGGYSRGYRDSRDHRGGHPPRRAYTPQGAPPYRGDWAPRGGYRGAGAPQERTRWNAHSRGFSPGRGPSTSGRAWSGRTTTAHGSSGDPQSGGSSRDYDYDRTERDWRR</sequence>
<dbReference type="Gene3D" id="3.40.50.300">
    <property type="entry name" value="P-loop containing nucleotide triphosphate hydrolases"/>
    <property type="match status" value="1"/>
</dbReference>
<dbReference type="GO" id="GO:0046403">
    <property type="term" value="F:polynucleotide 3'-phosphatase activity"/>
    <property type="evidence" value="ECO:0007669"/>
    <property type="project" value="TreeGrafter"/>
</dbReference>
<dbReference type="Pfam" id="PF13671">
    <property type="entry name" value="AAA_33"/>
    <property type="match status" value="1"/>
</dbReference>
<proteinExistence type="predicted"/>
<name>A0A4Q9MNZ8_9APHY</name>
<gene>
    <name evidence="2" type="ORF">BD311DRAFT_756718</name>
</gene>